<gene>
    <name evidence="1" type="ORF">SPBR_01044</name>
</gene>
<protein>
    <submittedName>
        <fullName evidence="1">Uncharacterized protein</fullName>
    </submittedName>
</protein>
<name>A0A0C2IPL8_9PEZI</name>
<dbReference type="RefSeq" id="XP_040618986.1">
    <property type="nucleotide sequence ID" value="XM_040759363.1"/>
</dbReference>
<dbReference type="EMBL" id="AWTV01000008">
    <property type="protein sequence ID" value="KIH90976.1"/>
    <property type="molecule type" value="Genomic_DNA"/>
</dbReference>
<dbReference type="Proteomes" id="UP000031575">
    <property type="component" value="Unassembled WGS sequence"/>
</dbReference>
<organism evidence="1 2">
    <name type="scientific">Sporothrix brasiliensis 5110</name>
    <dbReference type="NCBI Taxonomy" id="1398154"/>
    <lineage>
        <taxon>Eukaryota</taxon>
        <taxon>Fungi</taxon>
        <taxon>Dikarya</taxon>
        <taxon>Ascomycota</taxon>
        <taxon>Pezizomycotina</taxon>
        <taxon>Sordariomycetes</taxon>
        <taxon>Sordariomycetidae</taxon>
        <taxon>Ophiostomatales</taxon>
        <taxon>Ophiostomataceae</taxon>
        <taxon>Sporothrix</taxon>
    </lineage>
</organism>
<evidence type="ECO:0000313" key="1">
    <source>
        <dbReference type="EMBL" id="KIH90976.1"/>
    </source>
</evidence>
<evidence type="ECO:0000313" key="2">
    <source>
        <dbReference type="Proteomes" id="UP000031575"/>
    </source>
</evidence>
<sequence length="193" mass="21320">MAPQRTDTYDPWGPDAWVEAGLASTLGLPKRNGTIPVSLGPDSVFQTAQQVQKALDLTFLPRTINATVTPSKVVHRPPGSSSAPQRPTNVVCCLVPGDAWCDLVGICNVRTGGFVPIDGKSIYLHIPTAFVDELTKTLTRTEEQKARDRADKQVIEKYADFWARKDEMTRAERIAWMREEIGKLEAEKEANNG</sequence>
<dbReference type="AlphaFoldDB" id="A0A0C2IPL8"/>
<reference evidence="1 2" key="1">
    <citation type="journal article" date="2014" name="BMC Genomics">
        <title>Comparative genomics of the major fungal agents of human and animal Sporotrichosis: Sporothrix schenckii and Sporothrix brasiliensis.</title>
        <authorList>
            <person name="Teixeira M.M."/>
            <person name="de Almeida L.G."/>
            <person name="Kubitschek-Barreira P."/>
            <person name="Alves F.L."/>
            <person name="Kioshima E.S."/>
            <person name="Abadio A.K."/>
            <person name="Fernandes L."/>
            <person name="Derengowski L.S."/>
            <person name="Ferreira K.S."/>
            <person name="Souza R.C."/>
            <person name="Ruiz J.C."/>
            <person name="de Andrade N.C."/>
            <person name="Paes H.C."/>
            <person name="Nicola A.M."/>
            <person name="Albuquerque P."/>
            <person name="Gerber A.L."/>
            <person name="Martins V.P."/>
            <person name="Peconick L.D."/>
            <person name="Neto A.V."/>
            <person name="Chaucanez C.B."/>
            <person name="Silva P.A."/>
            <person name="Cunha O.L."/>
            <person name="de Oliveira F.F."/>
            <person name="dos Santos T.C."/>
            <person name="Barros A.L."/>
            <person name="Soares M.A."/>
            <person name="de Oliveira L.M."/>
            <person name="Marini M.M."/>
            <person name="Villalobos-Duno H."/>
            <person name="Cunha M.M."/>
            <person name="de Hoog S."/>
            <person name="da Silveira J.F."/>
            <person name="Henrissat B."/>
            <person name="Nino-Vega G.A."/>
            <person name="Cisalpino P.S."/>
            <person name="Mora-Montes H.M."/>
            <person name="Almeida S.R."/>
            <person name="Stajich J.E."/>
            <person name="Lopes-Bezerra L.M."/>
            <person name="Vasconcelos A.T."/>
            <person name="Felipe M.S."/>
        </authorList>
    </citation>
    <scope>NUCLEOTIDE SEQUENCE [LARGE SCALE GENOMIC DNA]</scope>
    <source>
        <strain evidence="1 2">5110</strain>
    </source>
</reference>
<accession>A0A0C2IPL8</accession>
<dbReference type="VEuPathDB" id="FungiDB:SPBR_01044"/>
<dbReference type="GeneID" id="63674284"/>
<comment type="caution">
    <text evidence="1">The sequence shown here is derived from an EMBL/GenBank/DDBJ whole genome shotgun (WGS) entry which is preliminary data.</text>
</comment>
<dbReference type="HOGENOM" id="CLU_1409641_0_0_1"/>
<proteinExistence type="predicted"/>
<keyword evidence="2" id="KW-1185">Reference proteome</keyword>